<evidence type="ECO:0008006" key="6">
    <source>
        <dbReference type="Google" id="ProtNLM"/>
    </source>
</evidence>
<feature type="chain" id="PRO_5026661238" description="Lipoprotein" evidence="1">
    <location>
        <begin position="20"/>
        <end position="169"/>
    </location>
</feature>
<dbReference type="AlphaFoldDB" id="A0A6L4WNQ0"/>
<dbReference type="PROSITE" id="PS51257">
    <property type="entry name" value="PROKAR_LIPOPROTEIN"/>
    <property type="match status" value="1"/>
</dbReference>
<dbReference type="Proteomes" id="UP000472839">
    <property type="component" value="Unassembled WGS sequence"/>
</dbReference>
<gene>
    <name evidence="3" type="ORF">GBG18_12880</name>
    <name evidence="2" type="ORF">GBG19_14835</name>
</gene>
<evidence type="ECO:0000313" key="2">
    <source>
        <dbReference type="EMBL" id="KAB7885094.1"/>
    </source>
</evidence>
<evidence type="ECO:0000313" key="5">
    <source>
        <dbReference type="Proteomes" id="UP000472839"/>
    </source>
</evidence>
<dbReference type="EMBL" id="WFKK01000065">
    <property type="protein sequence ID" value="KAB7885094.1"/>
    <property type="molecule type" value="Genomic_DNA"/>
</dbReference>
<keyword evidence="1" id="KW-0732">Signal</keyword>
<protein>
    <recommendedName>
        <fullName evidence="6">Lipoprotein</fullName>
    </recommendedName>
</protein>
<dbReference type="EMBL" id="WFKJ01000049">
    <property type="protein sequence ID" value="KAB7888452.1"/>
    <property type="molecule type" value="Genomic_DNA"/>
</dbReference>
<evidence type="ECO:0000313" key="3">
    <source>
        <dbReference type="EMBL" id="KAB7888452.1"/>
    </source>
</evidence>
<dbReference type="RefSeq" id="WP_152191663.1">
    <property type="nucleotide sequence ID" value="NZ_WFKI01000061.1"/>
</dbReference>
<sequence length="169" mass="19639">MKLIYLLCFILFFSSCSKSSINKKTSNIDVLKLEKSKEIWLNHKKDSNNSYTYFTNFVSWSGFGHETQITVKNGIFTKREYTSWNKLKENTWIETKKDLGKHKAGAKLKLIDDLYIECKNILETKDKLSNNIYLGFDKKGLLSYCLYAPKNCADDCSNGIQIKEIKFTK</sequence>
<evidence type="ECO:0000256" key="1">
    <source>
        <dbReference type="SAM" id="SignalP"/>
    </source>
</evidence>
<proteinExistence type="predicted"/>
<name>A0A6L4WNQ0_9BACT</name>
<reference evidence="4 5" key="1">
    <citation type="submission" date="2019-10" db="EMBL/GenBank/DDBJ databases">
        <title>Poseidonibacter ostreae sp. nov., isolated from the gut of the Ostrea denselamellosa.</title>
        <authorList>
            <person name="Choi A."/>
        </authorList>
    </citation>
    <scope>NUCLEOTIDE SEQUENCE [LARGE SCALE GENOMIC DNA]</scope>
    <source>
        <strain evidence="2 5">SJOD-M-33</strain>
        <strain evidence="3 4">SJOD-M-5</strain>
    </source>
</reference>
<accession>A0A6L4WNQ0</accession>
<comment type="caution">
    <text evidence="2">The sequence shown here is derived from an EMBL/GenBank/DDBJ whole genome shotgun (WGS) entry which is preliminary data.</text>
</comment>
<dbReference type="Proteomes" id="UP000461010">
    <property type="component" value="Unassembled WGS sequence"/>
</dbReference>
<feature type="signal peptide" evidence="1">
    <location>
        <begin position="1"/>
        <end position="19"/>
    </location>
</feature>
<keyword evidence="4" id="KW-1185">Reference proteome</keyword>
<evidence type="ECO:0000313" key="4">
    <source>
        <dbReference type="Proteomes" id="UP000461010"/>
    </source>
</evidence>
<organism evidence="2 5">
    <name type="scientific">Poseidonibacter ostreae</name>
    <dbReference type="NCBI Taxonomy" id="2654171"/>
    <lineage>
        <taxon>Bacteria</taxon>
        <taxon>Pseudomonadati</taxon>
        <taxon>Campylobacterota</taxon>
        <taxon>Epsilonproteobacteria</taxon>
        <taxon>Campylobacterales</taxon>
        <taxon>Arcobacteraceae</taxon>
        <taxon>Poseidonibacter</taxon>
    </lineage>
</organism>